<evidence type="ECO:0000313" key="1">
    <source>
        <dbReference type="EMBL" id="SHE89583.1"/>
    </source>
</evidence>
<evidence type="ECO:0008006" key="3">
    <source>
        <dbReference type="Google" id="ProtNLM"/>
    </source>
</evidence>
<dbReference type="AlphaFoldDB" id="A0A1M4X833"/>
<reference evidence="1 2" key="1">
    <citation type="submission" date="2016-11" db="EMBL/GenBank/DDBJ databases">
        <authorList>
            <person name="Jaros S."/>
            <person name="Januszkiewicz K."/>
            <person name="Wedrychowicz H."/>
        </authorList>
    </citation>
    <scope>NUCLEOTIDE SEQUENCE [LARGE SCALE GENOMIC DNA]</scope>
    <source>
        <strain evidence="1 2">DSM 18119</strain>
    </source>
</reference>
<accession>A0A1M4X833</accession>
<dbReference type="RefSeq" id="WP_072834584.1">
    <property type="nucleotide sequence ID" value="NZ_FQUU01000004.1"/>
</dbReference>
<evidence type="ECO:0000313" key="2">
    <source>
        <dbReference type="Proteomes" id="UP000184048"/>
    </source>
</evidence>
<dbReference type="Proteomes" id="UP000184048">
    <property type="component" value="Unassembled WGS sequence"/>
</dbReference>
<sequence length="213" mass="24730">MRYGLRSITFLIIVWFLGSCEEPAIKIERLDKGHEAITRDIPQSEQNKSTRDRNYKLMNALALKTLENGFDGLQIRIWRGYPNKDTGQLFILTNKNSTWSAELIRFNYFFFEKGASIGKRSAFRDPASGWNSFTRKLFKLDITTLPDFHSLPGYDLPTHSDGVEVEYANGNSYRMYTYAVPDMYMHDIPEAGKVVQILELIEREFDFKGFVKQ</sequence>
<dbReference type="OrthoDB" id="680078at2"/>
<protein>
    <recommendedName>
        <fullName evidence="3">Lipoprotein</fullName>
    </recommendedName>
</protein>
<organism evidence="1 2">
    <name type="scientific">Flavisolibacter ginsengisoli DSM 18119</name>
    <dbReference type="NCBI Taxonomy" id="1121884"/>
    <lineage>
        <taxon>Bacteria</taxon>
        <taxon>Pseudomonadati</taxon>
        <taxon>Bacteroidota</taxon>
        <taxon>Chitinophagia</taxon>
        <taxon>Chitinophagales</taxon>
        <taxon>Chitinophagaceae</taxon>
        <taxon>Flavisolibacter</taxon>
    </lineage>
</organism>
<name>A0A1M4X833_9BACT</name>
<proteinExistence type="predicted"/>
<keyword evidence="2" id="KW-1185">Reference proteome</keyword>
<dbReference type="EMBL" id="FQUU01000004">
    <property type="protein sequence ID" value="SHE89583.1"/>
    <property type="molecule type" value="Genomic_DNA"/>
</dbReference>
<gene>
    <name evidence="1" type="ORF">SAMN02745131_01374</name>
</gene>
<dbReference type="PROSITE" id="PS51257">
    <property type="entry name" value="PROKAR_LIPOPROTEIN"/>
    <property type="match status" value="1"/>
</dbReference>
<dbReference type="STRING" id="1121884.SAMN02745131_01374"/>